<evidence type="ECO:0000313" key="1">
    <source>
        <dbReference type="EMBL" id="MZG27510.1"/>
    </source>
</evidence>
<accession>A0A6L8Q2F3</accession>
<proteinExistence type="predicted"/>
<dbReference type="RefSeq" id="WP_161127418.1">
    <property type="nucleotide sequence ID" value="NZ_CATZOL010000001.1"/>
</dbReference>
<dbReference type="AlphaFoldDB" id="A0A6L8Q2F3"/>
<comment type="caution">
    <text evidence="1">The sequence shown here is derived from an EMBL/GenBank/DDBJ whole genome shotgun (WGS) entry which is preliminary data.</text>
</comment>
<name>A0A6L8Q2F3_9ACTN</name>
<organism evidence="1 2">
    <name type="scientific">Adlercreutzia equolifaciens</name>
    <dbReference type="NCBI Taxonomy" id="446660"/>
    <lineage>
        <taxon>Bacteria</taxon>
        <taxon>Bacillati</taxon>
        <taxon>Actinomycetota</taxon>
        <taxon>Coriobacteriia</taxon>
        <taxon>Eggerthellales</taxon>
        <taxon>Eggerthellaceae</taxon>
        <taxon>Adlercreutzia</taxon>
    </lineage>
</organism>
<gene>
    <name evidence="1" type="ORF">FM068_02705</name>
</gene>
<sequence>MRFWEDGEGRLYTDEQLLRHIAHYGSLGAALAYGDIRLVSESPQLSRARPGERPRLADYLEEA</sequence>
<protein>
    <submittedName>
        <fullName evidence="1">Uncharacterized protein</fullName>
    </submittedName>
</protein>
<reference evidence="1 2" key="1">
    <citation type="submission" date="2019-07" db="EMBL/GenBank/DDBJ databases">
        <title>Draft genome sequence of Adlercreutzia equolifaciens IPLA 37004, a human intestinal strain that does not produces equol from daidzein.</title>
        <authorList>
            <person name="Vazquez L."/>
            <person name="Florez A.B."/>
            <person name="Mayo B."/>
        </authorList>
    </citation>
    <scope>NUCLEOTIDE SEQUENCE [LARGE SCALE GENOMIC DNA]</scope>
    <source>
        <strain evidence="1 2">IPLA 37004</strain>
    </source>
</reference>
<dbReference type="Proteomes" id="UP000472380">
    <property type="component" value="Unassembled WGS sequence"/>
</dbReference>
<evidence type="ECO:0000313" key="2">
    <source>
        <dbReference type="Proteomes" id="UP000472380"/>
    </source>
</evidence>
<dbReference type="EMBL" id="VJNE01000003">
    <property type="protein sequence ID" value="MZG27510.1"/>
    <property type="molecule type" value="Genomic_DNA"/>
</dbReference>